<dbReference type="PANTHER" id="PTHR35137:SF1">
    <property type="entry name" value="CHROMOPHORE LYASE CRL, CHLOROPLASTIC"/>
    <property type="match status" value="1"/>
</dbReference>
<dbReference type="EMBL" id="SGXE01000001">
    <property type="protein sequence ID" value="RZS99983.1"/>
    <property type="molecule type" value="Genomic_DNA"/>
</dbReference>
<organism evidence="4 5">
    <name type="scientific">Aquimarina brevivitae</name>
    <dbReference type="NCBI Taxonomy" id="323412"/>
    <lineage>
        <taxon>Bacteria</taxon>
        <taxon>Pseudomonadati</taxon>
        <taxon>Bacteroidota</taxon>
        <taxon>Flavobacteriia</taxon>
        <taxon>Flavobacteriales</taxon>
        <taxon>Flavobacteriaceae</taxon>
        <taxon>Aquimarina</taxon>
    </lineage>
</organism>
<proteinExistence type="inferred from homology"/>
<keyword evidence="3" id="KW-0732">Signal</keyword>
<dbReference type="Pfam" id="PF06206">
    <property type="entry name" value="CpeT"/>
    <property type="match status" value="1"/>
</dbReference>
<dbReference type="PANTHER" id="PTHR35137">
    <property type="entry name" value="CHROMOPHORE LYASE CRL, CHLOROPLASTIC"/>
    <property type="match status" value="1"/>
</dbReference>
<feature type="chain" id="PRO_5020539324" evidence="3">
    <location>
        <begin position="22"/>
        <end position="207"/>
    </location>
</feature>
<accession>A0A4Q7PHD4</accession>
<reference evidence="4 5" key="1">
    <citation type="submission" date="2019-02" db="EMBL/GenBank/DDBJ databases">
        <title>Genomic Encyclopedia of Type Strains, Phase IV (KMG-IV): sequencing the most valuable type-strain genomes for metagenomic binning, comparative biology and taxonomic classification.</title>
        <authorList>
            <person name="Goeker M."/>
        </authorList>
    </citation>
    <scope>NUCLEOTIDE SEQUENCE [LARGE SCALE GENOMIC DNA]</scope>
    <source>
        <strain evidence="4 5">DSM 17196</strain>
    </source>
</reference>
<dbReference type="CDD" id="cd16338">
    <property type="entry name" value="CpcT"/>
    <property type="match status" value="1"/>
</dbReference>
<dbReference type="Proteomes" id="UP000292262">
    <property type="component" value="Unassembled WGS sequence"/>
</dbReference>
<gene>
    <name evidence="4" type="ORF">EV197_1214</name>
</gene>
<evidence type="ECO:0000256" key="1">
    <source>
        <dbReference type="ARBA" id="ARBA00008206"/>
    </source>
</evidence>
<sequence>MTLRILLLLCFYTFLSCSKQKQDNSNINTFTSLYMGSFSSEAQANEEKGYANLTLVNIPIWEDKEGYWFYSENYLTESPNRIILQRIINVVPIDSARIKTARYALSEPERFKNGWKNPALFNDLALKNTIYKTGCDIYYNKKGNSLYYGKNKSYSCGSEFEGIDYLMTNVVLTSETLSVWVKGYDKIGKQVWGKIKGPYKYKRTTKE</sequence>
<keyword evidence="2" id="KW-0456">Lyase</keyword>
<dbReference type="GO" id="GO:0016829">
    <property type="term" value="F:lyase activity"/>
    <property type="evidence" value="ECO:0007669"/>
    <property type="project" value="UniProtKB-KW"/>
</dbReference>
<feature type="signal peptide" evidence="3">
    <location>
        <begin position="1"/>
        <end position="21"/>
    </location>
</feature>
<name>A0A4Q7PHD4_9FLAO</name>
<protein>
    <submittedName>
        <fullName evidence="4">CpeT/CpcT family protein DUF1001</fullName>
    </submittedName>
</protein>
<dbReference type="Gene3D" id="2.40.128.590">
    <property type="entry name" value="CpcT/CpeT domain"/>
    <property type="match status" value="1"/>
</dbReference>
<dbReference type="RefSeq" id="WP_130285790.1">
    <property type="nucleotide sequence ID" value="NZ_SGXE01000001.1"/>
</dbReference>
<evidence type="ECO:0000313" key="5">
    <source>
        <dbReference type="Proteomes" id="UP000292262"/>
    </source>
</evidence>
<dbReference type="OrthoDB" id="1159708at2"/>
<evidence type="ECO:0000256" key="3">
    <source>
        <dbReference type="SAM" id="SignalP"/>
    </source>
</evidence>
<dbReference type="InterPro" id="IPR038672">
    <property type="entry name" value="CpcT/CpeT_sf"/>
</dbReference>
<comment type="similarity">
    <text evidence="1">Belongs to the CpcT/CpeT biliprotein lyase family.</text>
</comment>
<dbReference type="AlphaFoldDB" id="A0A4Q7PHD4"/>
<keyword evidence="5" id="KW-1185">Reference proteome</keyword>
<evidence type="ECO:0000256" key="2">
    <source>
        <dbReference type="ARBA" id="ARBA00023239"/>
    </source>
</evidence>
<dbReference type="PROSITE" id="PS51257">
    <property type="entry name" value="PROKAR_LIPOPROTEIN"/>
    <property type="match status" value="1"/>
</dbReference>
<evidence type="ECO:0000313" key="4">
    <source>
        <dbReference type="EMBL" id="RZS99983.1"/>
    </source>
</evidence>
<dbReference type="InterPro" id="IPR010404">
    <property type="entry name" value="CpcT/CpeT"/>
</dbReference>
<comment type="caution">
    <text evidence="4">The sequence shown here is derived from an EMBL/GenBank/DDBJ whole genome shotgun (WGS) entry which is preliminary data.</text>
</comment>